<sequence length="166" mass="18377">MRKREQRARERSGRQPTNTSPPVSQLQPSTSRAPDIATQYAPVNVVPSASPDLAPRTSGSHQQSTGNPADQPDSIRAAGYDAYHTGVDDTFRTQFVNNLFGHVCEVCDRLWFRVDLATSSQVDVLHEDFVIQRDRLPTFKLCSTCCQAPTKYADHADSSVTARDGR</sequence>
<dbReference type="EMBL" id="GEGO01004098">
    <property type="protein sequence ID" value="JAR91306.1"/>
    <property type="molecule type" value="Transcribed_RNA"/>
</dbReference>
<feature type="region of interest" description="Disordered" evidence="1">
    <location>
        <begin position="1"/>
        <end position="75"/>
    </location>
</feature>
<protein>
    <submittedName>
        <fullName evidence="2">Uncharacterized protein</fullName>
    </submittedName>
</protein>
<organism evidence="2">
    <name type="scientific">Ixodes ricinus</name>
    <name type="common">Common tick</name>
    <name type="synonym">Acarus ricinus</name>
    <dbReference type="NCBI Taxonomy" id="34613"/>
    <lineage>
        <taxon>Eukaryota</taxon>
        <taxon>Metazoa</taxon>
        <taxon>Ecdysozoa</taxon>
        <taxon>Arthropoda</taxon>
        <taxon>Chelicerata</taxon>
        <taxon>Arachnida</taxon>
        <taxon>Acari</taxon>
        <taxon>Parasitiformes</taxon>
        <taxon>Ixodida</taxon>
        <taxon>Ixodoidea</taxon>
        <taxon>Ixodidae</taxon>
        <taxon>Ixodinae</taxon>
        <taxon>Ixodes</taxon>
    </lineage>
</organism>
<evidence type="ECO:0000256" key="1">
    <source>
        <dbReference type="SAM" id="MobiDB-lite"/>
    </source>
</evidence>
<proteinExistence type="predicted"/>
<accession>A0A147BKM1</accession>
<name>A0A147BKM1_IXORI</name>
<feature type="compositionally biased region" description="Polar residues" evidence="1">
    <location>
        <begin position="57"/>
        <end position="68"/>
    </location>
</feature>
<reference evidence="2" key="1">
    <citation type="journal article" date="2018" name="PLoS Negl. Trop. Dis.">
        <title>Sialome diversity of ticks revealed by RNAseq of single tick salivary glands.</title>
        <authorList>
            <person name="Perner J."/>
            <person name="Kropackova S."/>
            <person name="Kopacek P."/>
            <person name="Ribeiro J.M."/>
        </authorList>
    </citation>
    <scope>NUCLEOTIDE SEQUENCE</scope>
    <source>
        <strain evidence="2">Siblings of single egg batch collected in Ceske Budejovice</strain>
        <tissue evidence="2">Salivary glands</tissue>
    </source>
</reference>
<evidence type="ECO:0000313" key="2">
    <source>
        <dbReference type="EMBL" id="JAR91306.1"/>
    </source>
</evidence>
<dbReference type="AlphaFoldDB" id="A0A147BKM1"/>
<feature type="compositionally biased region" description="Polar residues" evidence="1">
    <location>
        <begin position="14"/>
        <end position="32"/>
    </location>
</feature>